<feature type="transmembrane region" description="Helical" evidence="8">
    <location>
        <begin position="74"/>
        <end position="100"/>
    </location>
</feature>
<feature type="transmembrane region" description="Helical" evidence="8">
    <location>
        <begin position="242"/>
        <end position="262"/>
    </location>
</feature>
<feature type="domain" description="ABC transmembrane type-1" evidence="9">
    <location>
        <begin position="74"/>
        <end position="262"/>
    </location>
</feature>
<evidence type="ECO:0000256" key="6">
    <source>
        <dbReference type="ARBA" id="ARBA00022989"/>
    </source>
</evidence>
<dbReference type="STRING" id="1416806.CAL12_23535"/>
<evidence type="ECO:0000256" key="5">
    <source>
        <dbReference type="ARBA" id="ARBA00022692"/>
    </source>
</evidence>
<dbReference type="InterPro" id="IPR000515">
    <property type="entry name" value="MetI-like"/>
</dbReference>
<dbReference type="Proteomes" id="UP000194151">
    <property type="component" value="Chromosome"/>
</dbReference>
<dbReference type="PANTHER" id="PTHR43357">
    <property type="entry name" value="INNER MEMBRANE ABC TRANSPORTER PERMEASE PROTEIN YDCV"/>
    <property type="match status" value="1"/>
</dbReference>
<protein>
    <recommendedName>
        <fullName evidence="9">ABC transmembrane type-1 domain-containing protein</fullName>
    </recommendedName>
</protein>
<feature type="transmembrane region" description="Helical" evidence="8">
    <location>
        <begin position="139"/>
        <end position="158"/>
    </location>
</feature>
<evidence type="ECO:0000256" key="2">
    <source>
        <dbReference type="ARBA" id="ARBA00022448"/>
    </source>
</evidence>
<dbReference type="GO" id="GO:0005886">
    <property type="term" value="C:plasma membrane"/>
    <property type="evidence" value="ECO:0007669"/>
    <property type="project" value="UniProtKB-SubCell"/>
</dbReference>
<dbReference type="OrthoDB" id="9815533at2"/>
<evidence type="ECO:0000256" key="8">
    <source>
        <dbReference type="RuleBase" id="RU363032"/>
    </source>
</evidence>
<dbReference type="CDD" id="cd06261">
    <property type="entry name" value="TM_PBP2"/>
    <property type="match status" value="1"/>
</dbReference>
<feature type="transmembrane region" description="Helical" evidence="8">
    <location>
        <begin position="112"/>
        <end position="133"/>
    </location>
</feature>
<evidence type="ECO:0000313" key="10">
    <source>
        <dbReference type="EMBL" id="ARP83500.1"/>
    </source>
</evidence>
<dbReference type="AlphaFoldDB" id="A0A1W6YQX8"/>
<dbReference type="Gene3D" id="1.10.3720.10">
    <property type="entry name" value="MetI-like"/>
    <property type="match status" value="1"/>
</dbReference>
<keyword evidence="5 8" id="KW-0812">Transmembrane</keyword>
<comment type="similarity">
    <text evidence="8">Belongs to the binding-protein-dependent transport system permease family.</text>
</comment>
<dbReference type="Pfam" id="PF00528">
    <property type="entry name" value="BPD_transp_1"/>
    <property type="match status" value="1"/>
</dbReference>
<dbReference type="KEGG" id="bgv:CAL12_23535"/>
<evidence type="ECO:0000256" key="1">
    <source>
        <dbReference type="ARBA" id="ARBA00004429"/>
    </source>
</evidence>
<proteinExistence type="inferred from homology"/>
<gene>
    <name evidence="10" type="ORF">CAL12_23535</name>
</gene>
<organism evidence="10 11">
    <name type="scientific">Bordetella genomosp. 8</name>
    <dbReference type="NCBI Taxonomy" id="1416806"/>
    <lineage>
        <taxon>Bacteria</taxon>
        <taxon>Pseudomonadati</taxon>
        <taxon>Pseudomonadota</taxon>
        <taxon>Betaproteobacteria</taxon>
        <taxon>Burkholderiales</taxon>
        <taxon>Alcaligenaceae</taxon>
        <taxon>Bordetella</taxon>
    </lineage>
</organism>
<keyword evidence="11" id="KW-1185">Reference proteome</keyword>
<keyword evidence="2 8" id="KW-0813">Transport</keyword>
<keyword evidence="7 8" id="KW-0472">Membrane</keyword>
<dbReference type="SUPFAM" id="SSF161098">
    <property type="entry name" value="MetI-like"/>
    <property type="match status" value="1"/>
</dbReference>
<feature type="transmembrane region" description="Helical" evidence="8">
    <location>
        <begin position="21"/>
        <end position="48"/>
    </location>
</feature>
<evidence type="ECO:0000259" key="9">
    <source>
        <dbReference type="PROSITE" id="PS50928"/>
    </source>
</evidence>
<reference evidence="10 11" key="1">
    <citation type="submission" date="2017-05" db="EMBL/GenBank/DDBJ databases">
        <title>Complete and WGS of Bordetella genogroups.</title>
        <authorList>
            <person name="Spilker T."/>
            <person name="LiPuma J."/>
        </authorList>
    </citation>
    <scope>NUCLEOTIDE SEQUENCE [LARGE SCALE GENOMIC DNA]</scope>
    <source>
        <strain evidence="10 11">AU19157</strain>
    </source>
</reference>
<evidence type="ECO:0000313" key="11">
    <source>
        <dbReference type="Proteomes" id="UP000194151"/>
    </source>
</evidence>
<dbReference type="PROSITE" id="PS50928">
    <property type="entry name" value="ABC_TM1"/>
    <property type="match status" value="1"/>
</dbReference>
<keyword evidence="3" id="KW-1003">Cell membrane</keyword>
<dbReference type="RefSeq" id="WP_086066834.1">
    <property type="nucleotide sequence ID" value="NZ_CP021108.1"/>
</dbReference>
<name>A0A1W6YQX8_9BORD</name>
<accession>A0A1W6YQX8</accession>
<evidence type="ECO:0000256" key="7">
    <source>
        <dbReference type="ARBA" id="ARBA00023136"/>
    </source>
</evidence>
<evidence type="ECO:0000256" key="3">
    <source>
        <dbReference type="ARBA" id="ARBA00022475"/>
    </source>
</evidence>
<sequence length="276" mass="30186">MRGHLDGVRRLRRPAGFSVVWALRAIALLLLLAPILLVVVSSFGAHAYTTIPPTELSLRWYANIFARDEFTSSFLASLGIAAIVTPVSVLTGTLAAYGMWKYRLRLSPVLEPLLMSPILLPLVVTGLALLAFINRVGLGPGYAAIALGHVIITFPYSFRSVLAALRRYDMQMDDAAASLRARPWDTFRHVTLPLIRPGLFAGALFAFVMSFDDFAMTIFLIAPGTGTLPIAIYQYMEFNLDPTVAAVSTLLILMAIGAVWLVDRTIGMERFIGTKA</sequence>
<evidence type="ECO:0000256" key="4">
    <source>
        <dbReference type="ARBA" id="ARBA00022519"/>
    </source>
</evidence>
<dbReference type="GO" id="GO:0055085">
    <property type="term" value="P:transmembrane transport"/>
    <property type="evidence" value="ECO:0007669"/>
    <property type="project" value="InterPro"/>
</dbReference>
<keyword evidence="4" id="KW-0997">Cell inner membrane</keyword>
<dbReference type="PANTHER" id="PTHR43357:SF4">
    <property type="entry name" value="INNER MEMBRANE ABC TRANSPORTER PERMEASE PROTEIN YDCV"/>
    <property type="match status" value="1"/>
</dbReference>
<keyword evidence="6 8" id="KW-1133">Transmembrane helix</keyword>
<comment type="subcellular location">
    <subcellularLocation>
        <location evidence="1">Cell inner membrane</location>
        <topology evidence="1">Multi-pass membrane protein</topology>
    </subcellularLocation>
    <subcellularLocation>
        <location evidence="8">Cell membrane</location>
        <topology evidence="8">Multi-pass membrane protein</topology>
    </subcellularLocation>
</comment>
<dbReference type="EMBL" id="CP021108">
    <property type="protein sequence ID" value="ARP83500.1"/>
    <property type="molecule type" value="Genomic_DNA"/>
</dbReference>
<dbReference type="InterPro" id="IPR035906">
    <property type="entry name" value="MetI-like_sf"/>
</dbReference>